<dbReference type="RefSeq" id="WP_150021633.1">
    <property type="nucleotide sequence ID" value="NZ_VWOJ01000001.1"/>
</dbReference>
<keyword evidence="1" id="KW-0812">Transmembrane</keyword>
<organism evidence="2 3">
    <name type="scientific">Alkalicaulis satelles</name>
    <dbReference type="NCBI Taxonomy" id="2609175"/>
    <lineage>
        <taxon>Bacteria</taxon>
        <taxon>Pseudomonadati</taxon>
        <taxon>Pseudomonadota</taxon>
        <taxon>Alphaproteobacteria</taxon>
        <taxon>Maricaulales</taxon>
        <taxon>Maricaulaceae</taxon>
        <taxon>Alkalicaulis</taxon>
    </lineage>
</organism>
<feature type="transmembrane region" description="Helical" evidence="1">
    <location>
        <begin position="12"/>
        <end position="30"/>
    </location>
</feature>
<feature type="transmembrane region" description="Helical" evidence="1">
    <location>
        <begin position="42"/>
        <end position="62"/>
    </location>
</feature>
<keyword evidence="3" id="KW-1185">Reference proteome</keyword>
<keyword evidence="1" id="KW-1133">Transmembrane helix</keyword>
<accession>A0A5M6ZIE0</accession>
<keyword evidence="1" id="KW-0472">Membrane</keyword>
<gene>
    <name evidence="2" type="ORF">F1654_00915</name>
</gene>
<protein>
    <submittedName>
        <fullName evidence="2">Uncharacterized protein</fullName>
    </submittedName>
</protein>
<evidence type="ECO:0000256" key="1">
    <source>
        <dbReference type="SAM" id="Phobius"/>
    </source>
</evidence>
<sequence length="128" mass="14238">MTPAAKRYSMRFIALMMIYSLAVVGVTYFLRQLDPSGPVRVMLALAPVLPALLALREFIIFWRAMDEVQARIHAESLLIAAGVVSFASFSWGFLESWADAPAISVIYVLPAMALVWGVAVIFVSRRFK</sequence>
<proteinExistence type="predicted"/>
<comment type="caution">
    <text evidence="2">The sequence shown here is derived from an EMBL/GenBank/DDBJ whole genome shotgun (WGS) entry which is preliminary data.</text>
</comment>
<feature type="transmembrane region" description="Helical" evidence="1">
    <location>
        <begin position="74"/>
        <end position="94"/>
    </location>
</feature>
<evidence type="ECO:0000313" key="3">
    <source>
        <dbReference type="Proteomes" id="UP000325122"/>
    </source>
</evidence>
<evidence type="ECO:0000313" key="2">
    <source>
        <dbReference type="EMBL" id="KAA5804602.1"/>
    </source>
</evidence>
<dbReference type="EMBL" id="VWOJ01000001">
    <property type="protein sequence ID" value="KAA5804602.1"/>
    <property type="molecule type" value="Genomic_DNA"/>
</dbReference>
<dbReference type="AlphaFoldDB" id="A0A5M6ZIE0"/>
<feature type="transmembrane region" description="Helical" evidence="1">
    <location>
        <begin position="100"/>
        <end position="123"/>
    </location>
</feature>
<reference evidence="2 3" key="1">
    <citation type="submission" date="2019-09" db="EMBL/GenBank/DDBJ databases">
        <authorList>
            <person name="Kevbrin V."/>
            <person name="Grouzdev D.S."/>
        </authorList>
    </citation>
    <scope>NUCLEOTIDE SEQUENCE [LARGE SCALE GENOMIC DNA]</scope>
    <source>
        <strain evidence="2 3">G-192</strain>
    </source>
</reference>
<dbReference type="Proteomes" id="UP000325122">
    <property type="component" value="Unassembled WGS sequence"/>
</dbReference>
<name>A0A5M6ZIE0_9PROT</name>